<keyword evidence="2" id="KW-1185">Reference proteome</keyword>
<reference evidence="1 2" key="1">
    <citation type="submission" date="2024-07" db="EMBL/GenBank/DDBJ databases">
        <authorList>
            <person name="Ren Q."/>
        </authorList>
    </citation>
    <scope>NUCLEOTIDE SEQUENCE [LARGE SCALE GENOMIC DNA]</scope>
    <source>
        <strain evidence="1 2">REN37</strain>
    </source>
</reference>
<accession>A0ABV4AJ07</accession>
<evidence type="ECO:0000313" key="1">
    <source>
        <dbReference type="EMBL" id="MEY1661635.1"/>
    </source>
</evidence>
<evidence type="ECO:0000313" key="2">
    <source>
        <dbReference type="Proteomes" id="UP001562065"/>
    </source>
</evidence>
<proteinExistence type="predicted"/>
<organism evidence="1 2">
    <name type="scientific">Isoalcanivorax beigongshangi</name>
    <dbReference type="NCBI Taxonomy" id="3238810"/>
    <lineage>
        <taxon>Bacteria</taxon>
        <taxon>Pseudomonadati</taxon>
        <taxon>Pseudomonadota</taxon>
        <taxon>Gammaproteobacteria</taxon>
        <taxon>Oceanospirillales</taxon>
        <taxon>Alcanivoracaceae</taxon>
        <taxon>Isoalcanivorax</taxon>
    </lineage>
</organism>
<name>A0ABV4AJ07_9GAMM</name>
<dbReference type="Proteomes" id="UP001562065">
    <property type="component" value="Unassembled WGS sequence"/>
</dbReference>
<sequence>MSVLDVSRFPIVRFSTMPGDVAATETWISELEQLLQRDEPFALVYPPLPQPMPEPSPDQAAARKTFVLWFKRNREPFRALCKALVMTAEKEEELPLYEGMLPALNAMYQVPVELACGDDAADQHALSHLAS</sequence>
<dbReference type="RefSeq" id="WP_369454885.1">
    <property type="nucleotide sequence ID" value="NZ_JBGCUO010000001.1"/>
</dbReference>
<gene>
    <name evidence="1" type="ORF">AB5I84_05670</name>
</gene>
<protein>
    <submittedName>
        <fullName evidence="1">Uncharacterized protein</fullName>
    </submittedName>
</protein>
<comment type="caution">
    <text evidence="1">The sequence shown here is derived from an EMBL/GenBank/DDBJ whole genome shotgun (WGS) entry which is preliminary data.</text>
</comment>
<dbReference type="EMBL" id="JBGCUO010000001">
    <property type="protein sequence ID" value="MEY1661635.1"/>
    <property type="molecule type" value="Genomic_DNA"/>
</dbReference>